<evidence type="ECO:0000313" key="2">
    <source>
        <dbReference type="Proteomes" id="UP000290191"/>
    </source>
</evidence>
<evidence type="ECO:0000313" key="1">
    <source>
        <dbReference type="EMBL" id="RXJ63604.1"/>
    </source>
</evidence>
<accession>A0A4Q0Y300</accession>
<dbReference type="Proteomes" id="UP000290191">
    <property type="component" value="Unassembled WGS sequence"/>
</dbReference>
<dbReference type="RefSeq" id="WP_129081650.1">
    <property type="nucleotide sequence ID" value="NZ_CP041070.1"/>
</dbReference>
<proteinExistence type="predicted"/>
<gene>
    <name evidence="1" type="ORF">CRV06_05270</name>
</gene>
<dbReference type="AlphaFoldDB" id="A0A4Q0Y300"/>
<keyword evidence="2" id="KW-1185">Reference proteome</keyword>
<protein>
    <submittedName>
        <fullName evidence="1">Uncharacterized protein</fullName>
    </submittedName>
</protein>
<sequence>MKENRLEYFKKYGLAFVKRIANIKDDKQLCKELEIDFNEYQKNGIGPFVQNVTDYCKERIINLNYVFGTNYERRIIL</sequence>
<comment type="caution">
    <text evidence="1">The sequence shown here is derived from an EMBL/GenBank/DDBJ whole genome shotgun (WGS) entry which is preliminary data.</text>
</comment>
<name>A0A4Q0Y300_9BACT</name>
<reference evidence="1 2" key="1">
    <citation type="submission" date="2017-10" db="EMBL/GenBank/DDBJ databases">
        <title>Genomics of the genus Arcobacter.</title>
        <authorList>
            <person name="Perez-Cataluna A."/>
            <person name="Figueras M.J."/>
        </authorList>
    </citation>
    <scope>NUCLEOTIDE SEQUENCE [LARGE SCALE GENOMIC DNA]</scope>
    <source>
        <strain evidence="1 2">DSM 24636</strain>
    </source>
</reference>
<dbReference type="EMBL" id="PDKO01000003">
    <property type="protein sequence ID" value="RXJ63604.1"/>
    <property type="molecule type" value="Genomic_DNA"/>
</dbReference>
<organism evidence="1 2">
    <name type="scientific">Halarcobacter anaerophilus</name>
    <dbReference type="NCBI Taxonomy" id="877500"/>
    <lineage>
        <taxon>Bacteria</taxon>
        <taxon>Pseudomonadati</taxon>
        <taxon>Campylobacterota</taxon>
        <taxon>Epsilonproteobacteria</taxon>
        <taxon>Campylobacterales</taxon>
        <taxon>Arcobacteraceae</taxon>
        <taxon>Halarcobacter</taxon>
    </lineage>
</organism>